<sequence length="65" mass="7760">MSKQTRKPDIDKAYVSPYDKFLSKFDATHKKSASQLKEIKKHQRIFYLRDNPNPKDEEGEIWEGF</sequence>
<evidence type="ECO:0000313" key="2">
    <source>
        <dbReference type="Proteomes" id="UP000054869"/>
    </source>
</evidence>
<keyword evidence="2" id="KW-1185">Reference proteome</keyword>
<reference evidence="1 2" key="1">
    <citation type="submission" date="2015-11" db="EMBL/GenBank/DDBJ databases">
        <title>Genomic analysis of 38 Legionella species identifies large and diverse effector repertoires.</title>
        <authorList>
            <person name="Burstein D."/>
            <person name="Amaro F."/>
            <person name="Zusman T."/>
            <person name="Lifshitz Z."/>
            <person name="Cohen O."/>
            <person name="Gilbert J.A."/>
            <person name="Pupko T."/>
            <person name="Shuman H.A."/>
            <person name="Segal G."/>
        </authorList>
    </citation>
    <scope>NUCLEOTIDE SEQUENCE [LARGE SCALE GENOMIC DNA]</scope>
    <source>
        <strain evidence="1 2">ATCC 49751</strain>
    </source>
</reference>
<dbReference type="OrthoDB" id="5639082at2"/>
<dbReference type="Proteomes" id="UP000054869">
    <property type="component" value="Unassembled WGS sequence"/>
</dbReference>
<evidence type="ECO:0000313" key="1">
    <source>
        <dbReference type="EMBL" id="KTD15963.1"/>
    </source>
</evidence>
<dbReference type="AlphaFoldDB" id="A0A0W0V771"/>
<gene>
    <name evidence="1" type="ORF">Llan_2599</name>
</gene>
<proteinExistence type="predicted"/>
<name>A0A0W0V771_9GAMM</name>
<organism evidence="1 2">
    <name type="scientific">Legionella lansingensis</name>
    <dbReference type="NCBI Taxonomy" id="45067"/>
    <lineage>
        <taxon>Bacteria</taxon>
        <taxon>Pseudomonadati</taxon>
        <taxon>Pseudomonadota</taxon>
        <taxon>Gammaproteobacteria</taxon>
        <taxon>Legionellales</taxon>
        <taxon>Legionellaceae</taxon>
        <taxon>Legionella</taxon>
    </lineage>
</organism>
<dbReference type="RefSeq" id="WP_028373447.1">
    <property type="nucleotide sequence ID" value="NZ_CAAAJD010000016.1"/>
</dbReference>
<protein>
    <submittedName>
        <fullName evidence="1">Uncharacterized protein</fullName>
    </submittedName>
</protein>
<dbReference type="PATRIC" id="fig|45067.4.peg.2735"/>
<accession>A0A0W0V771</accession>
<dbReference type="NCBIfam" id="NF041950">
    <property type="entry name" value="CBU_0585_fam"/>
    <property type="match status" value="1"/>
</dbReference>
<comment type="caution">
    <text evidence="1">The sequence shown here is derived from an EMBL/GenBank/DDBJ whole genome shotgun (WGS) entry which is preliminary data.</text>
</comment>
<dbReference type="InterPro" id="IPR049640">
    <property type="entry name" value="CBU_0585/lpg0581-like"/>
</dbReference>
<dbReference type="EMBL" id="LNYI01000065">
    <property type="protein sequence ID" value="KTD15963.1"/>
    <property type="molecule type" value="Genomic_DNA"/>
</dbReference>
<dbReference type="eggNOG" id="ENOG5031EFW">
    <property type="taxonomic scope" value="Bacteria"/>
</dbReference>